<gene>
    <name evidence="2" type="ORF">FWK35_00015372</name>
</gene>
<feature type="transmembrane region" description="Helical" evidence="1">
    <location>
        <begin position="117"/>
        <end position="136"/>
    </location>
</feature>
<organism evidence="2 3">
    <name type="scientific">Aphis craccivora</name>
    <name type="common">Cowpea aphid</name>
    <dbReference type="NCBI Taxonomy" id="307492"/>
    <lineage>
        <taxon>Eukaryota</taxon>
        <taxon>Metazoa</taxon>
        <taxon>Ecdysozoa</taxon>
        <taxon>Arthropoda</taxon>
        <taxon>Hexapoda</taxon>
        <taxon>Insecta</taxon>
        <taxon>Pterygota</taxon>
        <taxon>Neoptera</taxon>
        <taxon>Paraneoptera</taxon>
        <taxon>Hemiptera</taxon>
        <taxon>Sternorrhyncha</taxon>
        <taxon>Aphidomorpha</taxon>
        <taxon>Aphidoidea</taxon>
        <taxon>Aphididae</taxon>
        <taxon>Aphidini</taxon>
        <taxon>Aphis</taxon>
        <taxon>Aphis</taxon>
    </lineage>
</organism>
<sequence>MNNSHEIKKNIYTIYVGRLKITLKDLTFSGPQYKLNSVKNNNSDPTSASSSSKNSENILLLSRNSKVDCDGLVNYFSVTHRMEMNGAFTHFKVFTTLAIVALFYTQKNRIGCLLTRLGFICIGMFFLQLLITYFVSNVHELALAEVNGGIFICHIFAYFGQNAYFCIF</sequence>
<keyword evidence="3" id="KW-1185">Reference proteome</keyword>
<keyword evidence="1" id="KW-1133">Transmembrane helix</keyword>
<accession>A0A6G0YRI5</accession>
<reference evidence="2 3" key="1">
    <citation type="submission" date="2019-08" db="EMBL/GenBank/DDBJ databases">
        <title>Whole genome of Aphis craccivora.</title>
        <authorList>
            <person name="Voronova N.V."/>
            <person name="Shulinski R.S."/>
            <person name="Bandarenka Y.V."/>
            <person name="Zhorov D.G."/>
            <person name="Warner D."/>
        </authorList>
    </citation>
    <scope>NUCLEOTIDE SEQUENCE [LARGE SCALE GENOMIC DNA]</scope>
    <source>
        <strain evidence="2">180601</strain>
        <tissue evidence="2">Whole Body</tissue>
    </source>
</reference>
<comment type="caution">
    <text evidence="2">The sequence shown here is derived from an EMBL/GenBank/DDBJ whole genome shotgun (WGS) entry which is preliminary data.</text>
</comment>
<evidence type="ECO:0000313" key="2">
    <source>
        <dbReference type="EMBL" id="KAF0760238.1"/>
    </source>
</evidence>
<dbReference type="AlphaFoldDB" id="A0A6G0YRI5"/>
<evidence type="ECO:0000313" key="3">
    <source>
        <dbReference type="Proteomes" id="UP000478052"/>
    </source>
</evidence>
<proteinExistence type="predicted"/>
<protein>
    <submittedName>
        <fullName evidence="2">Uncharacterized protein</fullName>
    </submittedName>
</protein>
<keyword evidence="1" id="KW-0812">Transmembrane</keyword>
<evidence type="ECO:0000256" key="1">
    <source>
        <dbReference type="SAM" id="Phobius"/>
    </source>
</evidence>
<keyword evidence="1" id="KW-0472">Membrane</keyword>
<name>A0A6G0YRI5_APHCR</name>
<dbReference type="Proteomes" id="UP000478052">
    <property type="component" value="Unassembled WGS sequence"/>
</dbReference>
<feature type="transmembrane region" description="Helical" evidence="1">
    <location>
        <begin position="148"/>
        <end position="167"/>
    </location>
</feature>
<dbReference type="EMBL" id="VUJU01002744">
    <property type="protein sequence ID" value="KAF0760238.1"/>
    <property type="molecule type" value="Genomic_DNA"/>
</dbReference>